<dbReference type="SUPFAM" id="SSF118310">
    <property type="entry name" value="AN1-like Zinc finger"/>
    <property type="match status" value="1"/>
</dbReference>
<name>A0AAE9JPY2_CAEBR</name>
<dbReference type="EMBL" id="CP092624">
    <property type="protein sequence ID" value="UMM37696.1"/>
    <property type="molecule type" value="Genomic_DNA"/>
</dbReference>
<proteinExistence type="predicted"/>
<dbReference type="Proteomes" id="UP000829354">
    <property type="component" value="Chromosome V"/>
</dbReference>
<keyword evidence="3" id="KW-1185">Reference proteome</keyword>
<accession>A0AAE9JPY2</accession>
<dbReference type="InterPro" id="IPR007350">
    <property type="entry name" value="Transposase_Tc5_C"/>
</dbReference>
<reference evidence="2 3" key="1">
    <citation type="submission" date="2022-04" db="EMBL/GenBank/DDBJ databases">
        <title>Chromosome-level reference genomes for two strains of Caenorhabditis briggsae: an improved platform for comparative genomics.</title>
        <authorList>
            <person name="Stevens L."/>
            <person name="Andersen E."/>
        </authorList>
    </citation>
    <scope>NUCLEOTIDE SEQUENCE [LARGE SCALE GENOMIC DNA]</scope>
    <source>
        <strain evidence="2">VX34</strain>
        <tissue evidence="2">Whole-organism</tissue>
    </source>
</reference>
<feature type="domain" description="Transposase Tc5 C-terminal" evidence="1">
    <location>
        <begin position="220"/>
        <end position="281"/>
    </location>
</feature>
<evidence type="ECO:0000313" key="2">
    <source>
        <dbReference type="EMBL" id="UMM37696.1"/>
    </source>
</evidence>
<organism evidence="2 3">
    <name type="scientific">Caenorhabditis briggsae</name>
    <dbReference type="NCBI Taxonomy" id="6238"/>
    <lineage>
        <taxon>Eukaryota</taxon>
        <taxon>Metazoa</taxon>
        <taxon>Ecdysozoa</taxon>
        <taxon>Nematoda</taxon>
        <taxon>Chromadorea</taxon>
        <taxon>Rhabditida</taxon>
        <taxon>Rhabditina</taxon>
        <taxon>Rhabditomorpha</taxon>
        <taxon>Rhabditoidea</taxon>
        <taxon>Rhabditidae</taxon>
        <taxon>Peloderinae</taxon>
        <taxon>Caenorhabditis</taxon>
    </lineage>
</organism>
<protein>
    <recommendedName>
        <fullName evidence="1">Transposase Tc5 C-terminal domain-containing protein</fullName>
    </recommendedName>
</protein>
<sequence length="281" mass="32608">MSKFRRILTYILDLGVNPKRQPLDEEDLKLAAYLIDLGESIDKGDFDIEMEQHLSNFEDDLQDLSWTPEDDECHKIQMYPDVVHLPGNPNMIQFANGEFVELDKVKEAVVYFGSKTGLKNNGSKVRPSLEQVHTKFRFIRNRNHMDKLREYETLGSTKANRKSNLEFISMELEKETLTNYAQLTNSNYKFQTRDETLKLLSLVWRQLCSPKLEKWARYAWVAAGYDVPRPASFETPAQLLFPRGVAGDCTMHGCSSTSFVKCLYCEKLFCFEHFVIDHHNC</sequence>
<dbReference type="AlphaFoldDB" id="A0AAE9JPY2"/>
<evidence type="ECO:0000313" key="3">
    <source>
        <dbReference type="Proteomes" id="UP000829354"/>
    </source>
</evidence>
<evidence type="ECO:0000259" key="1">
    <source>
        <dbReference type="Pfam" id="PF04236"/>
    </source>
</evidence>
<dbReference type="PANTHER" id="PTHR32525">
    <property type="entry name" value="PROTEIN-TYROSINE-PHOSPHATASE"/>
    <property type="match status" value="1"/>
</dbReference>
<gene>
    <name evidence="2" type="ORF">L5515_009378</name>
</gene>
<dbReference type="Pfam" id="PF04236">
    <property type="entry name" value="Transp_Tc5_C"/>
    <property type="match status" value="1"/>
</dbReference>
<dbReference type="InterPro" id="IPR035896">
    <property type="entry name" value="AN1-like_Znf"/>
</dbReference>
<dbReference type="PANTHER" id="PTHR32525:SF0">
    <property type="entry name" value="DOMAIN OF UNKNOWN FUNCTION WSN DOMAIN-CONTAINING PROTEIN-RELATED"/>
    <property type="match status" value="1"/>
</dbReference>